<feature type="transmembrane region" description="Helical" evidence="2">
    <location>
        <begin position="118"/>
        <end position="139"/>
    </location>
</feature>
<keyword evidence="4" id="KW-1185">Reference proteome</keyword>
<dbReference type="RefSeq" id="XP_001435066.1">
    <property type="nucleotide sequence ID" value="XM_001435029.2"/>
</dbReference>
<dbReference type="AlphaFoldDB" id="A0CA52"/>
<evidence type="ECO:0000313" key="3">
    <source>
        <dbReference type="EMBL" id="CAK67669.1"/>
    </source>
</evidence>
<organism evidence="3 4">
    <name type="scientific">Paramecium tetraurelia</name>
    <dbReference type="NCBI Taxonomy" id="5888"/>
    <lineage>
        <taxon>Eukaryota</taxon>
        <taxon>Sar</taxon>
        <taxon>Alveolata</taxon>
        <taxon>Ciliophora</taxon>
        <taxon>Intramacronucleata</taxon>
        <taxon>Oligohymenophorea</taxon>
        <taxon>Peniculida</taxon>
        <taxon>Parameciidae</taxon>
        <taxon>Paramecium</taxon>
    </lineage>
</organism>
<reference evidence="3 4" key="1">
    <citation type="journal article" date="2006" name="Nature">
        <title>Global trends of whole-genome duplications revealed by the ciliate Paramecium tetraurelia.</title>
        <authorList>
            <consortium name="Genoscope"/>
            <person name="Aury J.-M."/>
            <person name="Jaillon O."/>
            <person name="Duret L."/>
            <person name="Noel B."/>
            <person name="Jubin C."/>
            <person name="Porcel B.M."/>
            <person name="Segurens B."/>
            <person name="Daubin V."/>
            <person name="Anthouard V."/>
            <person name="Aiach N."/>
            <person name="Arnaiz O."/>
            <person name="Billaut A."/>
            <person name="Beisson J."/>
            <person name="Blanc I."/>
            <person name="Bouhouche K."/>
            <person name="Camara F."/>
            <person name="Duharcourt S."/>
            <person name="Guigo R."/>
            <person name="Gogendeau D."/>
            <person name="Katinka M."/>
            <person name="Keller A.-M."/>
            <person name="Kissmehl R."/>
            <person name="Klotz C."/>
            <person name="Koll F."/>
            <person name="Le Moue A."/>
            <person name="Lepere C."/>
            <person name="Malinsky S."/>
            <person name="Nowacki M."/>
            <person name="Nowak J.K."/>
            <person name="Plattner H."/>
            <person name="Poulain J."/>
            <person name="Ruiz F."/>
            <person name="Serrano V."/>
            <person name="Zagulski M."/>
            <person name="Dessen P."/>
            <person name="Betermier M."/>
            <person name="Weissenbach J."/>
            <person name="Scarpelli C."/>
            <person name="Schachter V."/>
            <person name="Sperling L."/>
            <person name="Meyer E."/>
            <person name="Cohen J."/>
            <person name="Wincker P."/>
        </authorList>
    </citation>
    <scope>NUCLEOTIDE SEQUENCE [LARGE SCALE GENOMIC DNA]</scope>
    <source>
        <strain evidence="3 4">Stock d4-2</strain>
    </source>
</reference>
<feature type="transmembrane region" description="Helical" evidence="2">
    <location>
        <begin position="151"/>
        <end position="172"/>
    </location>
</feature>
<dbReference type="GeneID" id="5020851"/>
<evidence type="ECO:0000256" key="2">
    <source>
        <dbReference type="SAM" id="Phobius"/>
    </source>
</evidence>
<evidence type="ECO:0008006" key="5">
    <source>
        <dbReference type="Google" id="ProtNLM"/>
    </source>
</evidence>
<dbReference type="KEGG" id="ptm:GSPATT00036449001"/>
<keyword evidence="2" id="KW-1133">Transmembrane helix</keyword>
<dbReference type="InParanoid" id="A0CA52"/>
<dbReference type="OMA" id="VAECANQ"/>
<feature type="transmembrane region" description="Helical" evidence="2">
    <location>
        <begin position="184"/>
        <end position="202"/>
    </location>
</feature>
<accession>A0CA52</accession>
<feature type="transmembrane region" description="Helical" evidence="2">
    <location>
        <begin position="7"/>
        <end position="26"/>
    </location>
</feature>
<dbReference type="OrthoDB" id="306256at2759"/>
<evidence type="ECO:0000256" key="1">
    <source>
        <dbReference type="SAM" id="Coils"/>
    </source>
</evidence>
<feature type="transmembrane region" description="Helical" evidence="2">
    <location>
        <begin position="214"/>
        <end position="234"/>
    </location>
</feature>
<feature type="transmembrane region" description="Helical" evidence="2">
    <location>
        <begin position="38"/>
        <end position="57"/>
    </location>
</feature>
<name>A0CA52_PARTE</name>
<feature type="transmembrane region" description="Helical" evidence="2">
    <location>
        <begin position="91"/>
        <end position="111"/>
    </location>
</feature>
<proteinExistence type="predicted"/>
<dbReference type="Proteomes" id="UP000000600">
    <property type="component" value="Unassembled WGS sequence"/>
</dbReference>
<keyword evidence="2" id="KW-0472">Membrane</keyword>
<keyword evidence="1" id="KW-0175">Coiled coil</keyword>
<feature type="coiled-coil region" evidence="1">
    <location>
        <begin position="344"/>
        <end position="414"/>
    </location>
</feature>
<dbReference type="EMBL" id="CT868053">
    <property type="protein sequence ID" value="CAK67669.1"/>
    <property type="molecule type" value="Genomic_DNA"/>
</dbReference>
<gene>
    <name evidence="3" type="ORF">GSPATT00036449001</name>
</gene>
<protein>
    <recommendedName>
        <fullName evidence="5">Transmembrane protein</fullName>
    </recommendedName>
</protein>
<keyword evidence="2" id="KW-0812">Transmembrane</keyword>
<sequence length="416" mass="47733">MQSMCVFAIPQFHVLTSLIGLINFILQMENYSEQQLPLTFGILQFLISMIILGLAFVRPRYAINKTYIICFILLFLGISLYLNIANFRKESLILMILQYLSIGMICSLVILPNRMIGLAIQIQIYIVAVVLDLMSFYFYYILGKFNFNRAISIVGSGGMEAITLILCIVCQVYPQKRLADETHLIVGFYIFCELFVSCTFVAECANQEANIALIGFTILKISNIFLDMILYSFVKLNYPENQTRSARVDIENPPQKLDLRSVATRETLSDYSNALQKSVQEPISLSKKGLSFGVMDQVFTKYILIYLLRYFNIYKFVAHKEEDVNVKEYLNDLLSQKIEKMSTIEEADLILDALMKTIEDLDGQIEIKKKKVNKELETALAISEINLGKKTTEKQEIADELRQLKDEYQKIKAQLK</sequence>
<evidence type="ECO:0000313" key="4">
    <source>
        <dbReference type="Proteomes" id="UP000000600"/>
    </source>
</evidence>
<dbReference type="HOGENOM" id="CLU_054869_0_0_1"/>
<feature type="transmembrane region" description="Helical" evidence="2">
    <location>
        <begin position="66"/>
        <end position="85"/>
    </location>
</feature>